<dbReference type="Pfam" id="PF00048">
    <property type="entry name" value="IL8"/>
    <property type="match status" value="1"/>
</dbReference>
<dbReference type="GO" id="GO:0008009">
    <property type="term" value="F:chemokine activity"/>
    <property type="evidence" value="ECO:0007669"/>
    <property type="project" value="InterPro"/>
</dbReference>
<reference evidence="4" key="1">
    <citation type="submission" date="2021-01" db="EMBL/GenBank/DDBJ databases">
        <authorList>
            <person name="Zahm M."/>
            <person name="Roques C."/>
            <person name="Cabau C."/>
            <person name="Klopp C."/>
            <person name="Donnadieu C."/>
            <person name="Jouanno E."/>
            <person name="Lampietro C."/>
            <person name="Louis A."/>
            <person name="Herpin A."/>
            <person name="Echchiki A."/>
            <person name="Berthelot C."/>
            <person name="Parey E."/>
            <person name="Roest-Crollius H."/>
            <person name="Braasch I."/>
            <person name="Postlethwait J."/>
            <person name="Bobe J."/>
            <person name="Montfort J."/>
            <person name="Bouchez O."/>
            <person name="Begum T."/>
            <person name="Mejri S."/>
            <person name="Adams A."/>
            <person name="Chen W.-J."/>
            <person name="Guiguen Y."/>
        </authorList>
    </citation>
    <scope>NUCLEOTIDE SEQUENCE</scope>
    <source>
        <tissue evidence="4">Blood</tissue>
    </source>
</reference>
<proteinExistence type="predicted"/>
<keyword evidence="5" id="KW-1185">Reference proteome</keyword>
<dbReference type="Gene3D" id="2.40.50.40">
    <property type="match status" value="1"/>
</dbReference>
<feature type="signal peptide" evidence="2">
    <location>
        <begin position="1"/>
        <end position="25"/>
    </location>
</feature>
<dbReference type="Proteomes" id="UP000829720">
    <property type="component" value="Unassembled WGS sequence"/>
</dbReference>
<accession>A0A8T3DRS1</accession>
<keyword evidence="1" id="KW-0202">Cytokine</keyword>
<protein>
    <recommendedName>
        <fullName evidence="3">Chemokine interleukin-8-like domain-containing protein</fullName>
    </recommendedName>
</protein>
<keyword evidence="2" id="KW-0732">Signal</keyword>
<dbReference type="GO" id="GO:0006955">
    <property type="term" value="P:immune response"/>
    <property type="evidence" value="ECO:0007669"/>
    <property type="project" value="InterPro"/>
</dbReference>
<evidence type="ECO:0000259" key="3">
    <source>
        <dbReference type="Pfam" id="PF00048"/>
    </source>
</evidence>
<feature type="chain" id="PRO_5035736979" description="Chemokine interleukin-8-like domain-containing protein" evidence="2">
    <location>
        <begin position="26"/>
        <end position="99"/>
    </location>
</feature>
<name>A0A8T3DRS1_9TELE</name>
<dbReference type="EMBL" id="JAERUA010000004">
    <property type="protein sequence ID" value="KAI1900139.1"/>
    <property type="molecule type" value="Genomic_DNA"/>
</dbReference>
<evidence type="ECO:0000313" key="4">
    <source>
        <dbReference type="EMBL" id="KAI1900139.1"/>
    </source>
</evidence>
<dbReference type="GO" id="GO:0005615">
    <property type="term" value="C:extracellular space"/>
    <property type="evidence" value="ECO:0007669"/>
    <property type="project" value="UniProtKB-KW"/>
</dbReference>
<comment type="caution">
    <text evidence="4">The sequence shown here is derived from an EMBL/GenBank/DDBJ whole genome shotgun (WGS) entry which is preliminary data.</text>
</comment>
<gene>
    <name evidence="4" type="ORF">AGOR_G00046940</name>
</gene>
<dbReference type="OrthoDB" id="8905061at2759"/>
<evidence type="ECO:0000313" key="5">
    <source>
        <dbReference type="Proteomes" id="UP000829720"/>
    </source>
</evidence>
<dbReference type="InterPro" id="IPR001811">
    <property type="entry name" value="Chemokine_IL8-like_dom"/>
</dbReference>
<feature type="domain" description="Chemokine interleukin-8-like" evidence="3">
    <location>
        <begin position="28"/>
        <end position="79"/>
    </location>
</feature>
<organism evidence="4 5">
    <name type="scientific">Albula goreensis</name>
    <dbReference type="NCBI Taxonomy" id="1534307"/>
    <lineage>
        <taxon>Eukaryota</taxon>
        <taxon>Metazoa</taxon>
        <taxon>Chordata</taxon>
        <taxon>Craniata</taxon>
        <taxon>Vertebrata</taxon>
        <taxon>Euteleostomi</taxon>
        <taxon>Actinopterygii</taxon>
        <taxon>Neopterygii</taxon>
        <taxon>Teleostei</taxon>
        <taxon>Albuliformes</taxon>
        <taxon>Albulidae</taxon>
        <taxon>Albula</taxon>
    </lineage>
</organism>
<sequence>MAPRLLLLLLPLILLLWLNLICVAAIPKCCVTTSKNIDPAVLRKVVSVKFQSAGGVCEVDALVLHVKRRRICAHPAVKKILTKMLKGRRGKKKLFIIGN</sequence>
<dbReference type="SUPFAM" id="SSF54117">
    <property type="entry name" value="Interleukin 8-like chemokines"/>
    <property type="match status" value="1"/>
</dbReference>
<dbReference type="InterPro" id="IPR036048">
    <property type="entry name" value="Interleukin_8-like_sf"/>
</dbReference>
<dbReference type="AlphaFoldDB" id="A0A8T3DRS1"/>
<evidence type="ECO:0000256" key="2">
    <source>
        <dbReference type="SAM" id="SignalP"/>
    </source>
</evidence>
<evidence type="ECO:0000256" key="1">
    <source>
        <dbReference type="ARBA" id="ARBA00022514"/>
    </source>
</evidence>